<dbReference type="InterPro" id="IPR009057">
    <property type="entry name" value="Homeodomain-like_sf"/>
</dbReference>
<dbReference type="InterPro" id="IPR001647">
    <property type="entry name" value="HTH_TetR"/>
</dbReference>
<reference evidence="4 5" key="1">
    <citation type="submission" date="2019-09" db="EMBL/GenBank/DDBJ databases">
        <authorList>
            <person name="Mazhar S."/>
            <person name="Altermann E."/>
            <person name="Hill C."/>
            <person name="Mcauliffe O."/>
        </authorList>
    </citation>
    <scope>NUCLEOTIDE SEQUENCE [LARGE SCALE GENOMIC DNA]</scope>
    <source>
        <strain evidence="4 5">ATCC 51831</strain>
    </source>
</reference>
<dbReference type="RefSeq" id="WP_149458938.1">
    <property type="nucleotide sequence ID" value="NZ_SCWC02000003.1"/>
</dbReference>
<name>A0ABQ6R8R9_9STAP</name>
<keyword evidence="1 2" id="KW-0238">DNA-binding</keyword>
<evidence type="ECO:0000313" key="4">
    <source>
        <dbReference type="EMBL" id="KAA1039543.1"/>
    </source>
</evidence>
<dbReference type="PANTHER" id="PTHR43479:SF23">
    <property type="entry name" value="HTH TETR-TYPE DOMAIN-CONTAINING PROTEIN"/>
    <property type="match status" value="1"/>
</dbReference>
<dbReference type="PROSITE" id="PS50977">
    <property type="entry name" value="HTH_TETR_2"/>
    <property type="match status" value="1"/>
</dbReference>
<sequence length="195" mass="22751">MKQDRRINKSQEAIKQAFFEISSTKQFEQVTVQAIADQANINRSTFYAHYYDKYDLLDKIEDDYIKLIHHAIGHTAVQSTYAVVDVIDGLVNHIDEHMDYYYFAFNLKDSNIEDKLYRLINVHLSLFRKKDDTIGAIPFDYFMSYVSGAGIALIKHWVQDTDRMSSEDLAQHFYKLITHGPAGIIEEEVEMKGRR</sequence>
<dbReference type="EMBL" id="SCWC02000003">
    <property type="protein sequence ID" value="KAA1039543.1"/>
    <property type="molecule type" value="Genomic_DNA"/>
</dbReference>
<evidence type="ECO:0000256" key="2">
    <source>
        <dbReference type="PROSITE-ProRule" id="PRU00335"/>
    </source>
</evidence>
<dbReference type="InterPro" id="IPR050624">
    <property type="entry name" value="HTH-type_Tx_Regulator"/>
</dbReference>
<dbReference type="PANTHER" id="PTHR43479">
    <property type="entry name" value="ACREF/ENVCD OPERON REPRESSOR-RELATED"/>
    <property type="match status" value="1"/>
</dbReference>
<feature type="domain" description="HTH tetR-type" evidence="3">
    <location>
        <begin position="8"/>
        <end position="68"/>
    </location>
</feature>
<evidence type="ECO:0000256" key="1">
    <source>
        <dbReference type="ARBA" id="ARBA00023125"/>
    </source>
</evidence>
<dbReference type="SUPFAM" id="SSF46689">
    <property type="entry name" value="Homeodomain-like"/>
    <property type="match status" value="1"/>
</dbReference>
<accession>A0ABQ6R8R9</accession>
<dbReference type="Proteomes" id="UP000295735">
    <property type="component" value="Unassembled WGS sequence"/>
</dbReference>
<dbReference type="InterPro" id="IPR039532">
    <property type="entry name" value="TetR_C_Firmicutes"/>
</dbReference>
<protein>
    <submittedName>
        <fullName evidence="4">TetR family transcriptional regulator</fullName>
    </submittedName>
</protein>
<proteinExistence type="predicted"/>
<evidence type="ECO:0000313" key="5">
    <source>
        <dbReference type="Proteomes" id="UP000295735"/>
    </source>
</evidence>
<comment type="caution">
    <text evidence="4">The sequence shown here is derived from an EMBL/GenBank/DDBJ whole genome shotgun (WGS) entry which is preliminary data.</text>
</comment>
<dbReference type="Pfam" id="PF14278">
    <property type="entry name" value="TetR_C_8"/>
    <property type="match status" value="1"/>
</dbReference>
<gene>
    <name evidence="4" type="ORF">ERX35_005550</name>
</gene>
<dbReference type="Gene3D" id="1.10.357.10">
    <property type="entry name" value="Tetracycline Repressor, domain 2"/>
    <property type="match status" value="1"/>
</dbReference>
<feature type="DNA-binding region" description="H-T-H motif" evidence="2">
    <location>
        <begin position="31"/>
        <end position="50"/>
    </location>
</feature>
<keyword evidence="5" id="KW-1185">Reference proteome</keyword>
<evidence type="ECO:0000259" key="3">
    <source>
        <dbReference type="PROSITE" id="PS50977"/>
    </source>
</evidence>
<organism evidence="4 5">
    <name type="scientific">Macrococcus equipercicus</name>
    <dbReference type="NCBI Taxonomy" id="69967"/>
    <lineage>
        <taxon>Bacteria</taxon>
        <taxon>Bacillati</taxon>
        <taxon>Bacillota</taxon>
        <taxon>Bacilli</taxon>
        <taxon>Bacillales</taxon>
        <taxon>Staphylococcaceae</taxon>
        <taxon>Macrococcus</taxon>
    </lineage>
</organism>
<dbReference type="Pfam" id="PF00440">
    <property type="entry name" value="TetR_N"/>
    <property type="match status" value="1"/>
</dbReference>